<keyword evidence="4" id="KW-0059">Arsenical resistance</keyword>
<feature type="domain" description="ArsA HSP20-like" evidence="10">
    <location>
        <begin position="324"/>
        <end position="386"/>
    </location>
</feature>
<keyword evidence="11" id="KW-0378">Hydrolase</keyword>
<dbReference type="Gene3D" id="3.40.50.300">
    <property type="entry name" value="P-loop containing nucleotide triphosphate hydrolases"/>
    <property type="match status" value="1"/>
</dbReference>
<gene>
    <name evidence="11" type="primary">arsA_2</name>
    <name evidence="11" type="ORF">DSM106044_05705</name>
</gene>
<dbReference type="GO" id="GO:0005524">
    <property type="term" value="F:ATP binding"/>
    <property type="evidence" value="ECO:0007669"/>
    <property type="project" value="UniProtKB-KW"/>
</dbReference>
<comment type="function">
    <text evidence="7">Anion-transporting ATPase. Catalyzes the extrusion of arsenite.</text>
</comment>
<keyword evidence="3" id="KW-0067">ATP-binding</keyword>
<protein>
    <recommendedName>
        <fullName evidence="8">arsenite-transporting ATPase</fullName>
        <ecNumber evidence="8">7.3.2.7</ecNumber>
    </recommendedName>
</protein>
<comment type="caution">
    <text evidence="11">The sequence shown here is derived from an EMBL/GenBank/DDBJ whole genome shotgun (WGS) entry which is preliminary data.</text>
</comment>
<dbReference type="Pfam" id="PF17886">
    <property type="entry name" value="ArsA_HSP20"/>
    <property type="match status" value="1"/>
</dbReference>
<dbReference type="RefSeq" id="WP_138004236.1">
    <property type="nucleotide sequence ID" value="NZ_QGQD01000120.1"/>
</dbReference>
<dbReference type="Proteomes" id="UP000306509">
    <property type="component" value="Unassembled WGS sequence"/>
</dbReference>
<evidence type="ECO:0000256" key="1">
    <source>
        <dbReference type="ARBA" id="ARBA00011040"/>
    </source>
</evidence>
<evidence type="ECO:0000256" key="8">
    <source>
        <dbReference type="ARBA" id="ARBA00066752"/>
    </source>
</evidence>
<evidence type="ECO:0000256" key="5">
    <source>
        <dbReference type="ARBA" id="ARBA00022967"/>
    </source>
</evidence>
<comment type="catalytic activity">
    <reaction evidence="6">
        <text>arsenite(in) + ATP + H2O = arsenite(out) + ADP + phosphate + H(+)</text>
        <dbReference type="Rhea" id="RHEA:11348"/>
        <dbReference type="ChEBI" id="CHEBI:15377"/>
        <dbReference type="ChEBI" id="CHEBI:15378"/>
        <dbReference type="ChEBI" id="CHEBI:29242"/>
        <dbReference type="ChEBI" id="CHEBI:30616"/>
        <dbReference type="ChEBI" id="CHEBI:43474"/>
        <dbReference type="ChEBI" id="CHEBI:456216"/>
        <dbReference type="EC" id="7.3.2.7"/>
    </reaction>
</comment>
<dbReference type="InterPro" id="IPR027417">
    <property type="entry name" value="P-loop_NTPase"/>
</dbReference>
<evidence type="ECO:0000313" key="11">
    <source>
        <dbReference type="EMBL" id="TLC97504.1"/>
    </source>
</evidence>
<keyword evidence="2" id="KW-0547">Nucleotide-binding</keyword>
<feature type="domain" description="ArsA/GET3 Anion-transporting ATPase-like" evidence="9">
    <location>
        <begin position="3"/>
        <end position="299"/>
    </location>
</feature>
<proteinExistence type="inferred from homology"/>
<dbReference type="FunFam" id="3.40.50.300:FF:001801">
    <property type="entry name" value="Putative arsenical pump-driving ATPase"/>
    <property type="match status" value="1"/>
</dbReference>
<dbReference type="InterPro" id="IPR040612">
    <property type="entry name" value="ArsA_HSP20-like"/>
</dbReference>
<dbReference type="PANTHER" id="PTHR10803">
    <property type="entry name" value="ARSENICAL PUMP-DRIVING ATPASE ARSENITE-TRANSLOCATING ATPASE"/>
    <property type="match status" value="1"/>
</dbReference>
<organism evidence="11 12">
    <name type="scientific">Robinsoniella peoriensis</name>
    <dbReference type="NCBI Taxonomy" id="180332"/>
    <lineage>
        <taxon>Bacteria</taxon>
        <taxon>Bacillati</taxon>
        <taxon>Bacillota</taxon>
        <taxon>Clostridia</taxon>
        <taxon>Lachnospirales</taxon>
        <taxon>Lachnospiraceae</taxon>
        <taxon>Robinsoniella</taxon>
    </lineage>
</organism>
<evidence type="ECO:0000256" key="7">
    <source>
        <dbReference type="ARBA" id="ARBA00059736"/>
    </source>
</evidence>
<dbReference type="SUPFAM" id="SSF49764">
    <property type="entry name" value="HSP20-like chaperones"/>
    <property type="match status" value="1"/>
</dbReference>
<dbReference type="InterPro" id="IPR025723">
    <property type="entry name" value="ArsA/GET3_ATPase-like"/>
</dbReference>
<evidence type="ECO:0000256" key="3">
    <source>
        <dbReference type="ARBA" id="ARBA00022840"/>
    </source>
</evidence>
<reference evidence="11 12" key="1">
    <citation type="journal article" date="2019" name="Anaerobe">
        <title>Detection of Robinsoniella peoriensis in multiple bone samples of a trauma patient.</title>
        <authorList>
            <person name="Schrottner P."/>
            <person name="Hartwich K."/>
            <person name="Bunk B."/>
            <person name="Schober I."/>
            <person name="Helbig S."/>
            <person name="Rudolph W.W."/>
            <person name="Gunzer F."/>
        </authorList>
    </citation>
    <scope>NUCLEOTIDE SEQUENCE [LARGE SCALE GENOMIC DNA]</scope>
    <source>
        <strain evidence="11 12">DSM 106044</strain>
    </source>
</reference>
<name>A0A4U8PYQ6_9FIRM</name>
<evidence type="ECO:0000259" key="10">
    <source>
        <dbReference type="Pfam" id="PF17886"/>
    </source>
</evidence>
<dbReference type="InterPro" id="IPR016300">
    <property type="entry name" value="ATPase_ArsA/GET3"/>
</dbReference>
<dbReference type="GO" id="GO:0015446">
    <property type="term" value="F:ATPase-coupled arsenite transmembrane transporter activity"/>
    <property type="evidence" value="ECO:0007669"/>
    <property type="project" value="UniProtKB-EC"/>
</dbReference>
<evidence type="ECO:0000256" key="2">
    <source>
        <dbReference type="ARBA" id="ARBA00022741"/>
    </source>
</evidence>
<dbReference type="EMBL" id="QGQD01000120">
    <property type="protein sequence ID" value="TLC97504.1"/>
    <property type="molecule type" value="Genomic_DNA"/>
</dbReference>
<keyword evidence="5" id="KW-1278">Translocase</keyword>
<keyword evidence="12" id="KW-1185">Reference proteome</keyword>
<dbReference type="Gene3D" id="2.60.40.790">
    <property type="match status" value="1"/>
</dbReference>
<evidence type="ECO:0000259" key="9">
    <source>
        <dbReference type="Pfam" id="PF02374"/>
    </source>
</evidence>
<dbReference type="STRING" id="180332.GCA_000797495_03221"/>
<sequence length="393" mass="45426">MNRIIIFTGKGGVGKTSIAAAHARKASKEGKKTLIVSTDMAHNLSDLFEQPLGKEEMQVAEHLFALEIDPAYEMEHDFSSMMNAFANMLPAGSGEENIMNDLDMIPGIEELFSLLKIQEIYNRKEYELIIVDCAPTGETLSLLKFPELLSWYMEKLFPLGKVAVKVMRPVTKKLFQIQLPDKKAMNDIERMYLKLAELQELMKDREISSIRLVAIPEKMVVEETKRNYMYLNLYNFNVDGLYINRVLPTDINNPFFDEWLGIQQQYIKELKEVFQSVPVYAIKWYDIDLNGLTSLDRVYEDALQEDDLFAVKRIIPNEVYEKTENGYLLKVYLPCVKKEEIVMHEAGRDLIVKIGNFKRAIPMPSTLRGHYVQSAKMKDQSLHIQFVKEEEDE</sequence>
<dbReference type="PANTHER" id="PTHR10803:SF3">
    <property type="entry name" value="ATPASE GET3"/>
    <property type="match status" value="1"/>
</dbReference>
<dbReference type="AlphaFoldDB" id="A0A4U8PYQ6"/>
<dbReference type="SUPFAM" id="SSF52540">
    <property type="entry name" value="P-loop containing nucleoside triphosphate hydrolases"/>
    <property type="match status" value="1"/>
</dbReference>
<evidence type="ECO:0000256" key="6">
    <source>
        <dbReference type="ARBA" id="ARBA00052296"/>
    </source>
</evidence>
<evidence type="ECO:0000256" key="4">
    <source>
        <dbReference type="ARBA" id="ARBA00022849"/>
    </source>
</evidence>
<dbReference type="EC" id="7.3.2.7" evidence="8"/>
<dbReference type="InterPro" id="IPR008978">
    <property type="entry name" value="HSP20-like_chaperone"/>
</dbReference>
<evidence type="ECO:0000313" key="12">
    <source>
        <dbReference type="Proteomes" id="UP000306509"/>
    </source>
</evidence>
<comment type="similarity">
    <text evidence="1">Belongs to the arsA ATPase family.</text>
</comment>
<dbReference type="GO" id="GO:0016887">
    <property type="term" value="F:ATP hydrolysis activity"/>
    <property type="evidence" value="ECO:0007669"/>
    <property type="project" value="InterPro"/>
</dbReference>
<dbReference type="CDD" id="cd02035">
    <property type="entry name" value="ArsA"/>
    <property type="match status" value="1"/>
</dbReference>
<dbReference type="Pfam" id="PF02374">
    <property type="entry name" value="ArsA_ATPase"/>
    <property type="match status" value="1"/>
</dbReference>
<dbReference type="NCBIfam" id="TIGR00345">
    <property type="entry name" value="GET3_arsA_TRC40"/>
    <property type="match status" value="1"/>
</dbReference>
<accession>A0A4U8PYQ6</accession>